<keyword evidence="2" id="KW-1185">Reference proteome</keyword>
<reference evidence="1 2" key="1">
    <citation type="journal article" date="2016" name="Appl. Environ. Microbiol.">
        <title>Function and Phylogeny of Bacterial Butyryl Coenzyme A:Acetate Transferases and Their Diversity in the Proximal Colon of Swine.</title>
        <authorList>
            <person name="Trachsel J."/>
            <person name="Bayles D.O."/>
            <person name="Looft T."/>
            <person name="Levine U.Y."/>
            <person name="Allen H.K."/>
        </authorList>
    </citation>
    <scope>NUCLEOTIDE SEQUENCE [LARGE SCALE GENOMIC DNA]</scope>
    <source>
        <strain evidence="1 2">35-6-1</strain>
    </source>
</reference>
<name>A0A1U7LXA2_9FIRM</name>
<dbReference type="EMBL" id="MJIH01000008">
    <property type="protein sequence ID" value="OLR61627.1"/>
    <property type="molecule type" value="Genomic_DNA"/>
</dbReference>
<sequence>MKVNCYFLEKIEDFKDDHCQRSYVRDYYVSQLDNVEYVNNFKDLKEAWNKFQVDYKSLIKVINQDEMTFKFNKAQAREYLEKYYKEFKEKSEKLDFNDFVDADKMEIFFEPFGISKFADVKVIQVKGEKTEICLQSYLYFLRWINSLEDRVLTLVDAYICVS</sequence>
<dbReference type="Proteomes" id="UP000187166">
    <property type="component" value="Unassembled WGS sequence"/>
</dbReference>
<evidence type="ECO:0000313" key="2">
    <source>
        <dbReference type="Proteomes" id="UP000187166"/>
    </source>
</evidence>
<comment type="caution">
    <text evidence="1">The sequence shown here is derived from an EMBL/GenBank/DDBJ whole genome shotgun (WGS) entry which is preliminary data.</text>
</comment>
<proteinExistence type="predicted"/>
<gene>
    <name evidence="1" type="ORF">BIV18_09750</name>
</gene>
<evidence type="ECO:0000313" key="1">
    <source>
        <dbReference type="EMBL" id="OLR61627.1"/>
    </source>
</evidence>
<accession>A0A1U7LXA2</accession>
<dbReference type="AlphaFoldDB" id="A0A1U7LXA2"/>
<organism evidence="1 2">
    <name type="scientific">Peptoniphilus porci</name>
    <dbReference type="NCBI Taxonomy" id="2652280"/>
    <lineage>
        <taxon>Bacteria</taxon>
        <taxon>Bacillati</taxon>
        <taxon>Bacillota</taxon>
        <taxon>Tissierellia</taxon>
        <taxon>Tissierellales</taxon>
        <taxon>Peptoniphilaceae</taxon>
        <taxon>Peptoniphilus</taxon>
    </lineage>
</organism>
<protein>
    <submittedName>
        <fullName evidence="1">Uncharacterized protein</fullName>
    </submittedName>
</protein>